<dbReference type="PANTHER" id="PTHR22741:SF10">
    <property type="entry name" value="COILED-COIL DOMAIN-CONTAINING PROTEIN CG32809"/>
    <property type="match status" value="1"/>
</dbReference>
<protein>
    <submittedName>
        <fullName evidence="5">Actin interacting protein 3</fullName>
    </submittedName>
</protein>
<dbReference type="InterPro" id="IPR051825">
    <property type="entry name" value="SRCIN1"/>
</dbReference>
<evidence type="ECO:0000313" key="6">
    <source>
        <dbReference type="Proteomes" id="UP000278143"/>
    </source>
</evidence>
<dbReference type="Gene3D" id="1.20.58.1540">
    <property type="entry name" value="Actin interacting protein 3, C-terminal domain"/>
    <property type="match status" value="1"/>
</dbReference>
<evidence type="ECO:0000256" key="1">
    <source>
        <dbReference type="ARBA" id="ARBA00023054"/>
    </source>
</evidence>
<dbReference type="InterPro" id="IPR005613">
    <property type="entry name" value="AIP3_C"/>
</dbReference>
<gene>
    <name evidence="5" type="ORF">SYNPS1DRAFT_12256</name>
</gene>
<name>A0A4P9Z596_9FUNG</name>
<dbReference type="SMART" id="SM00806">
    <property type="entry name" value="AIP3"/>
    <property type="match status" value="1"/>
</dbReference>
<dbReference type="Proteomes" id="UP000278143">
    <property type="component" value="Unassembled WGS sequence"/>
</dbReference>
<dbReference type="PANTHER" id="PTHR22741">
    <property type="entry name" value="P140CAP/SNIP-RELATED"/>
    <property type="match status" value="1"/>
</dbReference>
<feature type="domain" description="Actin interacting protein 3 C-terminal" evidence="4">
    <location>
        <begin position="8"/>
        <end position="365"/>
    </location>
</feature>
<feature type="region of interest" description="Disordered" evidence="3">
    <location>
        <begin position="63"/>
        <end position="82"/>
    </location>
</feature>
<sequence>MDLGFTGVATSITELRASFAKQQGLSQELKKAQDDLVLSQQQQQEKLERSLSQLEQLQQQVDDFRSESKSAESTAANAAAKSSVDASVETKALQRDLRTLQEELAAVRRAYDTFRKETGDLVDTLDKQCTELRSALDLERVRQAGSARAFITEGQTLMDTRTEAIASKIEDAEDICNDIKRDLTQRRAVPSEARMKAVREALATADEELAALDAMVEETRPKWKRAWESELQTVLNEQQFLKEQEELLLDLRDDCTRLNELFDQLQQVVKLQSRRGMRKQPAIQVVSAEEGFLQLNQVMQEITCIEPDSNRRLQALEQAQKMRRLEQEQHVDEFEQELGNFVADKKLRPTGGFEETERRREARQKETIRAMLASMADK</sequence>
<dbReference type="InterPro" id="IPR022782">
    <property type="entry name" value="AIP3-like_C"/>
</dbReference>
<dbReference type="GO" id="GO:0051286">
    <property type="term" value="C:cell tip"/>
    <property type="evidence" value="ECO:0007669"/>
    <property type="project" value="TreeGrafter"/>
</dbReference>
<reference evidence="6" key="1">
    <citation type="journal article" date="2018" name="Nat. Microbiol.">
        <title>Leveraging single-cell genomics to expand the fungal tree of life.</title>
        <authorList>
            <person name="Ahrendt S.R."/>
            <person name="Quandt C.A."/>
            <person name="Ciobanu D."/>
            <person name="Clum A."/>
            <person name="Salamov A."/>
            <person name="Andreopoulos B."/>
            <person name="Cheng J.F."/>
            <person name="Woyke T."/>
            <person name="Pelin A."/>
            <person name="Henrissat B."/>
            <person name="Reynolds N.K."/>
            <person name="Benny G.L."/>
            <person name="Smith M.E."/>
            <person name="James T.Y."/>
            <person name="Grigoriev I.V."/>
        </authorList>
    </citation>
    <scope>NUCLEOTIDE SEQUENCE [LARGE SCALE GENOMIC DNA]</scope>
    <source>
        <strain evidence="6">Benny S71-1</strain>
    </source>
</reference>
<dbReference type="GO" id="GO:0005737">
    <property type="term" value="C:cytoplasm"/>
    <property type="evidence" value="ECO:0007669"/>
    <property type="project" value="TreeGrafter"/>
</dbReference>
<keyword evidence="1 2" id="KW-0175">Coiled coil</keyword>
<evidence type="ECO:0000256" key="2">
    <source>
        <dbReference type="SAM" id="Coils"/>
    </source>
</evidence>
<evidence type="ECO:0000313" key="5">
    <source>
        <dbReference type="EMBL" id="RKP27716.1"/>
    </source>
</evidence>
<accession>A0A4P9Z596</accession>
<proteinExistence type="predicted"/>
<feature type="compositionally biased region" description="Low complexity" evidence="3">
    <location>
        <begin position="71"/>
        <end position="82"/>
    </location>
</feature>
<feature type="coiled-coil region" evidence="2">
    <location>
        <begin position="195"/>
        <end position="268"/>
    </location>
</feature>
<dbReference type="GO" id="GO:0005519">
    <property type="term" value="F:cytoskeletal regulatory protein binding"/>
    <property type="evidence" value="ECO:0007669"/>
    <property type="project" value="InterPro"/>
</dbReference>
<keyword evidence="6" id="KW-1185">Reference proteome</keyword>
<evidence type="ECO:0000256" key="3">
    <source>
        <dbReference type="SAM" id="MobiDB-lite"/>
    </source>
</evidence>
<dbReference type="Pfam" id="PF03915">
    <property type="entry name" value="AIP3"/>
    <property type="match status" value="1"/>
</dbReference>
<evidence type="ECO:0000259" key="4">
    <source>
        <dbReference type="SMART" id="SM00806"/>
    </source>
</evidence>
<dbReference type="OrthoDB" id="783096at2759"/>
<organism evidence="5 6">
    <name type="scientific">Syncephalis pseudoplumigaleata</name>
    <dbReference type="NCBI Taxonomy" id="1712513"/>
    <lineage>
        <taxon>Eukaryota</taxon>
        <taxon>Fungi</taxon>
        <taxon>Fungi incertae sedis</taxon>
        <taxon>Zoopagomycota</taxon>
        <taxon>Zoopagomycotina</taxon>
        <taxon>Zoopagomycetes</taxon>
        <taxon>Zoopagales</taxon>
        <taxon>Piptocephalidaceae</taxon>
        <taxon>Syncephalis</taxon>
    </lineage>
</organism>
<dbReference type="AlphaFoldDB" id="A0A4P9Z596"/>
<dbReference type="EMBL" id="KZ989162">
    <property type="protein sequence ID" value="RKP27716.1"/>
    <property type="molecule type" value="Genomic_DNA"/>
</dbReference>
<dbReference type="GO" id="GO:0030010">
    <property type="term" value="P:establishment of cell polarity"/>
    <property type="evidence" value="ECO:0007669"/>
    <property type="project" value="TreeGrafter"/>
</dbReference>